<keyword evidence="1" id="KW-1133">Transmembrane helix</keyword>
<feature type="transmembrane region" description="Helical" evidence="1">
    <location>
        <begin position="79"/>
        <end position="97"/>
    </location>
</feature>
<proteinExistence type="predicted"/>
<gene>
    <name evidence="2" type="ORF">CLPU_8c00860</name>
</gene>
<dbReference type="EMBL" id="LGSS01000008">
    <property type="protein sequence ID" value="KNF08321.1"/>
    <property type="molecule type" value="Genomic_DNA"/>
</dbReference>
<organism evidence="2 3">
    <name type="scientific">Gottschalkia purinilytica</name>
    <name type="common">Clostridium purinilyticum</name>
    <dbReference type="NCBI Taxonomy" id="1503"/>
    <lineage>
        <taxon>Bacteria</taxon>
        <taxon>Bacillati</taxon>
        <taxon>Bacillota</taxon>
        <taxon>Tissierellia</taxon>
        <taxon>Tissierellales</taxon>
        <taxon>Gottschalkiaceae</taxon>
        <taxon>Gottschalkia</taxon>
    </lineage>
</organism>
<dbReference type="AlphaFoldDB" id="A0A0L0WA36"/>
<feature type="transmembrane region" description="Helical" evidence="1">
    <location>
        <begin position="178"/>
        <end position="197"/>
    </location>
</feature>
<keyword evidence="1" id="KW-0472">Membrane</keyword>
<reference evidence="3" key="1">
    <citation type="submission" date="2015-07" db="EMBL/GenBank/DDBJ databases">
        <title>Draft genome sequence of the purine-degrading Gottschalkia purinilyticum DSM 1384 (formerly Clostridium purinilyticum).</title>
        <authorList>
            <person name="Poehlein A."/>
            <person name="Schiel-Bengelsdorf B."/>
            <person name="Bengelsdorf F.R."/>
            <person name="Daniel R."/>
            <person name="Duerre P."/>
        </authorList>
    </citation>
    <scope>NUCLEOTIDE SEQUENCE [LARGE SCALE GENOMIC DNA]</scope>
    <source>
        <strain evidence="3">DSM 1384</strain>
    </source>
</reference>
<evidence type="ECO:0000313" key="3">
    <source>
        <dbReference type="Proteomes" id="UP000037267"/>
    </source>
</evidence>
<keyword evidence="1" id="KW-0812">Transmembrane</keyword>
<evidence type="ECO:0000313" key="2">
    <source>
        <dbReference type="EMBL" id="KNF08321.1"/>
    </source>
</evidence>
<protein>
    <recommendedName>
        <fullName evidence="4">ABC-2 family transporter protein</fullName>
    </recommendedName>
</protein>
<accession>A0A0L0WA36</accession>
<keyword evidence="3" id="KW-1185">Reference proteome</keyword>
<dbReference type="OrthoDB" id="1912744at2"/>
<evidence type="ECO:0008006" key="4">
    <source>
        <dbReference type="Google" id="ProtNLM"/>
    </source>
</evidence>
<dbReference type="Proteomes" id="UP000037267">
    <property type="component" value="Unassembled WGS sequence"/>
</dbReference>
<dbReference type="STRING" id="1503.CLPU_8c00860"/>
<dbReference type="RefSeq" id="WP_050355420.1">
    <property type="nucleotide sequence ID" value="NZ_LGSS01000008.1"/>
</dbReference>
<name>A0A0L0WA36_GOTPU</name>
<evidence type="ECO:0000256" key="1">
    <source>
        <dbReference type="SAM" id="Phobius"/>
    </source>
</evidence>
<comment type="caution">
    <text evidence="2">The sequence shown here is derived from an EMBL/GenBank/DDBJ whole genome shotgun (WGS) entry which is preliminary data.</text>
</comment>
<sequence>MKNSKKKFKDTDFLEVSDEDLMKFIDEINEYSIEVPSQNEINTCIENLRKHVPKKKNLLDILKNITKRIEIDLSYMNKLYWTINILIFLISYLFIITKNISPYGVIVFISPIPLILGFTEIFKGRENGMIELELSFKVSAREIILSRMIILGAFNIALNLVMAIMISRSYTGLNLLKVNIMWLTPFIWVNFVSFMIAKRIRSQYVSFGMIGTWICSILLIFNSPKVVEKFININTGIYILIILVGITLMAIQVKKYIKEGLINFDYHS</sequence>
<feature type="transmembrane region" description="Helical" evidence="1">
    <location>
        <begin position="233"/>
        <end position="251"/>
    </location>
</feature>
<feature type="transmembrane region" description="Helical" evidence="1">
    <location>
        <begin position="143"/>
        <end position="166"/>
    </location>
</feature>
<feature type="transmembrane region" description="Helical" evidence="1">
    <location>
        <begin position="103"/>
        <end position="122"/>
    </location>
</feature>
<feature type="transmembrane region" description="Helical" evidence="1">
    <location>
        <begin position="204"/>
        <end position="221"/>
    </location>
</feature>